<protein>
    <submittedName>
        <fullName evidence="1">Uncharacterized protein</fullName>
    </submittedName>
</protein>
<accession>A0A8S1B7P1</accession>
<evidence type="ECO:0000313" key="2">
    <source>
        <dbReference type="Proteomes" id="UP000494106"/>
    </source>
</evidence>
<dbReference type="EMBL" id="CADEBC010000566">
    <property type="protein sequence ID" value="CAB3254632.1"/>
    <property type="molecule type" value="Genomic_DNA"/>
</dbReference>
<reference evidence="1 2" key="1">
    <citation type="submission" date="2020-04" db="EMBL/GenBank/DDBJ databases">
        <authorList>
            <person name="Wallbank WR R."/>
            <person name="Pardo Diaz C."/>
            <person name="Kozak K."/>
            <person name="Martin S."/>
            <person name="Jiggins C."/>
            <person name="Moest M."/>
            <person name="Warren A I."/>
            <person name="Byers J.R.P. K."/>
            <person name="Montejo-Kovacevich G."/>
            <person name="Yen C E."/>
        </authorList>
    </citation>
    <scope>NUCLEOTIDE SEQUENCE [LARGE SCALE GENOMIC DNA]</scope>
</reference>
<organism evidence="1 2">
    <name type="scientific">Arctia plantaginis</name>
    <name type="common">Wood tiger moth</name>
    <name type="synonym">Phalaena plantaginis</name>
    <dbReference type="NCBI Taxonomy" id="874455"/>
    <lineage>
        <taxon>Eukaryota</taxon>
        <taxon>Metazoa</taxon>
        <taxon>Ecdysozoa</taxon>
        <taxon>Arthropoda</taxon>
        <taxon>Hexapoda</taxon>
        <taxon>Insecta</taxon>
        <taxon>Pterygota</taxon>
        <taxon>Neoptera</taxon>
        <taxon>Endopterygota</taxon>
        <taxon>Lepidoptera</taxon>
        <taxon>Glossata</taxon>
        <taxon>Ditrysia</taxon>
        <taxon>Noctuoidea</taxon>
        <taxon>Erebidae</taxon>
        <taxon>Arctiinae</taxon>
        <taxon>Arctia</taxon>
    </lineage>
</organism>
<dbReference type="AlphaFoldDB" id="A0A8S1B7P1"/>
<dbReference type="Proteomes" id="UP000494106">
    <property type="component" value="Unassembled WGS sequence"/>
</dbReference>
<name>A0A8S1B7P1_ARCPL</name>
<dbReference type="OrthoDB" id="7465388at2759"/>
<keyword evidence="2" id="KW-1185">Reference proteome</keyword>
<proteinExistence type="predicted"/>
<sequence length="352" mass="39665">MSTYSADVSLTTTTTSCSDCKLELFERRWTQLLLRWLNKCVYGKPTVTRLSNRSLIEVTNKYKDDICSDDLERAYLNSEDLEPFLKLKYPILRLSYFCEEKEFYKRLYIQTSVLLYYCCVSSINGQVDSDICSYLEKTEQELILKFCERLTDMEVTFNNVECAIKDACEAMTKGTKKNKKKPPLKVLPEKPMANASGESCYPSNSTLRASSKISLGSEASQRKNIKFKSSITVLPSAVTETSSCTDVDYEMNYSTSSKTDTIPDKASEKYDTLMNLEGTKNFCLGTKSSDKFRCIASCSCSRCAHVGVACGDSGELTSKCLKKKEKKKNELSSGYKYCFILMDFPSPAGLLI</sequence>
<comment type="caution">
    <text evidence="1">The sequence shown here is derived from an EMBL/GenBank/DDBJ whole genome shotgun (WGS) entry which is preliminary data.</text>
</comment>
<evidence type="ECO:0000313" key="1">
    <source>
        <dbReference type="EMBL" id="CAB3254632.1"/>
    </source>
</evidence>
<gene>
    <name evidence="1" type="ORF">APLA_LOCUS14595</name>
</gene>